<evidence type="ECO:0000313" key="2">
    <source>
        <dbReference type="EMBL" id="WQH13492.1"/>
    </source>
</evidence>
<dbReference type="InterPro" id="IPR041685">
    <property type="entry name" value="AAA_GajA/Old/RecF-like"/>
</dbReference>
<dbReference type="EMBL" id="CP140255">
    <property type="protein sequence ID" value="WQH13492.1"/>
    <property type="molecule type" value="Genomic_DNA"/>
</dbReference>
<evidence type="ECO:0000259" key="1">
    <source>
        <dbReference type="Pfam" id="PF13175"/>
    </source>
</evidence>
<keyword evidence="3" id="KW-1185">Reference proteome</keyword>
<dbReference type="PANTHER" id="PTHR43581:SF4">
    <property type="entry name" value="ATP_GTP PHOSPHATASE"/>
    <property type="match status" value="1"/>
</dbReference>
<proteinExistence type="predicted"/>
<dbReference type="Gene3D" id="3.40.50.300">
    <property type="entry name" value="P-loop containing nucleotide triphosphate hydrolases"/>
    <property type="match status" value="1"/>
</dbReference>
<evidence type="ECO:0000313" key="3">
    <source>
        <dbReference type="Proteomes" id="UP001324794"/>
    </source>
</evidence>
<dbReference type="InterPro" id="IPR027417">
    <property type="entry name" value="P-loop_NTPase"/>
</dbReference>
<dbReference type="RefSeq" id="WP_223287919.1">
    <property type="nucleotide sequence ID" value="NZ_CP140255.1"/>
</dbReference>
<dbReference type="Proteomes" id="UP001324794">
    <property type="component" value="Chromosome"/>
</dbReference>
<name>A0ABZ0YQF7_9GAMM</name>
<dbReference type="PANTHER" id="PTHR43581">
    <property type="entry name" value="ATP/GTP PHOSPHATASE"/>
    <property type="match status" value="1"/>
</dbReference>
<protein>
    <submittedName>
        <fullName evidence="2">AAA family ATPase</fullName>
    </submittedName>
</protein>
<dbReference type="Pfam" id="PF13175">
    <property type="entry name" value="AAA_15"/>
    <property type="match status" value="1"/>
</dbReference>
<sequence>MLIKKISIKNFRSIENCRITPRNMNVFSGCNDSGKSNLLKALNLFFNNQTDHNTNFDFETDFCHFSTVPNKTAKEIKIELTLSPPSSYRDSRDIVWRKKWREDFIDAYEDKMFVPPSPNTQVHYSSKNWAKKIRYRYVPAMKGDNYFPHLLRDLHNTMAISIDAELKGASEKFVETITDNTATMMEALNEQLHIGSRIQLPENLSSLFEVLDFGTNHNGVSISINKRGDGIKVRHIPSILAFLHEEENRVKTRGSVKVNTIWGYEEPENNLEFLSAFSKSDELLAISEEIQMFISSHSPAFYGLKEAGDNVRLYYTTQDELGTDYTQIKSDEDIVLADENMGLLPIVAPYIKEKENELRATRDAVDKLKESQTHNADTLYVEGETDKLVIKYYLESINAESIDIEVRSDVSAGSSWVRNNLLAWALSPAVERTSHKAYGMLDKDKAGKSAHDSFIEYMAHTDRKAHEGKVKSSLLTPPPHIVSILRKPGFKIDFSLEELFPPEIWDHAMKSGWLVERSLVDCYDISRLPNDKSLAQVIDEEFGQENSAIYVRYRVAEEHKRNFSRYITKQTDPSIFEGVKINIDNVIEFMRKGRS</sequence>
<accession>A0ABZ0YQF7</accession>
<feature type="domain" description="Endonuclease GajA/Old nuclease/RecF-like AAA" evidence="1">
    <location>
        <begin position="1"/>
        <end position="178"/>
    </location>
</feature>
<dbReference type="SUPFAM" id="SSF52540">
    <property type="entry name" value="P-loop containing nucleoside triphosphate hydrolases"/>
    <property type="match status" value="1"/>
</dbReference>
<dbReference type="InterPro" id="IPR051396">
    <property type="entry name" value="Bact_Antivir_Def_Nuclease"/>
</dbReference>
<organism evidence="2 3">
    <name type="scientific">Vreelandella neptunia</name>
    <dbReference type="NCBI Taxonomy" id="115551"/>
    <lineage>
        <taxon>Bacteria</taxon>
        <taxon>Pseudomonadati</taxon>
        <taxon>Pseudomonadota</taxon>
        <taxon>Gammaproteobacteria</taxon>
        <taxon>Oceanospirillales</taxon>
        <taxon>Halomonadaceae</taxon>
        <taxon>Vreelandella</taxon>
    </lineage>
</organism>
<gene>
    <name evidence="2" type="ORF">SR894_02865</name>
</gene>
<reference evidence="2 3" key="1">
    <citation type="submission" date="2023-11" db="EMBL/GenBank/DDBJ databases">
        <title>MicrobeMod: A computational toolkit for identifying prokaryotic methylation and restriction-modification with nanopore sequencing.</title>
        <authorList>
            <person name="Crits-Christoph A."/>
            <person name="Kang S.C."/>
            <person name="Lee H."/>
            <person name="Ostrov N."/>
        </authorList>
    </citation>
    <scope>NUCLEOTIDE SEQUENCE [LARGE SCALE GENOMIC DNA]</scope>
    <source>
        <strain evidence="2 3">ATCC BAA-805</strain>
    </source>
</reference>